<organism evidence="2 3">
    <name type="scientific">Melipona quadrifasciata</name>
    <dbReference type="NCBI Taxonomy" id="166423"/>
    <lineage>
        <taxon>Eukaryota</taxon>
        <taxon>Metazoa</taxon>
        <taxon>Ecdysozoa</taxon>
        <taxon>Arthropoda</taxon>
        <taxon>Hexapoda</taxon>
        <taxon>Insecta</taxon>
        <taxon>Pterygota</taxon>
        <taxon>Neoptera</taxon>
        <taxon>Endopterygota</taxon>
        <taxon>Hymenoptera</taxon>
        <taxon>Apocrita</taxon>
        <taxon>Aculeata</taxon>
        <taxon>Apoidea</taxon>
        <taxon>Anthophila</taxon>
        <taxon>Apidae</taxon>
        <taxon>Melipona</taxon>
    </lineage>
</organism>
<accession>A0A0M9A0R2</accession>
<gene>
    <name evidence="2" type="ORF">WN51_12690</name>
</gene>
<sequence length="362" mass="41714">MKASAFIKVIKLTLVHLACSKRVNKALERWTKVTNGRNKSEWINGPRNFSHAESSLFAGTSRTLNQVYLQGIFSLQNDGGSNHEKKFLMLMKQTCSLTTTSCKIILKVRLNGYYRVEHNVAEHGSVTLPKPGSSDRSTTYVHVCMYAGSLGSTITNGAWPKSPDNSVRFVLLKGPEATVLSSLPWNFIDMRTFESIENKLVPDNATPTRVRQRCEAISLIRTWVPFLCKRKQIFPSRDLMYNVLYRLNVLRILKYYRYAVAQLTSHYVLHLKKAISEIIFSRHRMVGYQFDAGIFKMYVQYSHEYVHTRQERLRLQSLYECIKIMHHDVILRPLFVGDSSTLILKIFKISTGRVIKIRSIIK</sequence>
<dbReference type="EMBL" id="KQ435775">
    <property type="protein sequence ID" value="KOX75005.1"/>
    <property type="molecule type" value="Genomic_DNA"/>
</dbReference>
<evidence type="ECO:0000313" key="2">
    <source>
        <dbReference type="EMBL" id="KOX75005.1"/>
    </source>
</evidence>
<dbReference type="AlphaFoldDB" id="A0A0M9A0R2"/>
<reference evidence="2 3" key="1">
    <citation type="submission" date="2015-07" db="EMBL/GenBank/DDBJ databases">
        <title>The genome of Melipona quadrifasciata.</title>
        <authorList>
            <person name="Pan H."/>
            <person name="Kapheim K."/>
        </authorList>
    </citation>
    <scope>NUCLEOTIDE SEQUENCE [LARGE SCALE GENOMIC DNA]</scope>
    <source>
        <strain evidence="2">0111107301</strain>
        <tissue evidence="2">Whole body</tissue>
    </source>
</reference>
<name>A0A0M9A0R2_9HYME</name>
<feature type="signal peptide" evidence="1">
    <location>
        <begin position="1"/>
        <end position="20"/>
    </location>
</feature>
<dbReference type="Proteomes" id="UP000053105">
    <property type="component" value="Unassembled WGS sequence"/>
</dbReference>
<keyword evidence="1" id="KW-0732">Signal</keyword>
<proteinExistence type="predicted"/>
<evidence type="ECO:0000256" key="1">
    <source>
        <dbReference type="SAM" id="SignalP"/>
    </source>
</evidence>
<keyword evidence="3" id="KW-1185">Reference proteome</keyword>
<feature type="chain" id="PRO_5005831053" evidence="1">
    <location>
        <begin position="21"/>
        <end position="362"/>
    </location>
</feature>
<protein>
    <submittedName>
        <fullName evidence="2">Uncharacterized protein</fullName>
    </submittedName>
</protein>
<evidence type="ECO:0000313" key="3">
    <source>
        <dbReference type="Proteomes" id="UP000053105"/>
    </source>
</evidence>